<dbReference type="PANTHER" id="PTHR13582">
    <property type="entry name" value="M-PHASE PHOSPHOPROTEIN 6"/>
    <property type="match status" value="1"/>
</dbReference>
<feature type="region of interest" description="Disordered" evidence="1">
    <location>
        <begin position="174"/>
        <end position="216"/>
    </location>
</feature>
<name>A0A151Z363_TIELA</name>
<dbReference type="Pfam" id="PF10175">
    <property type="entry name" value="MPP6"/>
    <property type="match status" value="1"/>
</dbReference>
<dbReference type="OrthoDB" id="20403at2759"/>
<evidence type="ECO:0000313" key="2">
    <source>
        <dbReference type="EMBL" id="KYQ88254.1"/>
    </source>
</evidence>
<comment type="caution">
    <text evidence="2">The sequence shown here is derived from an EMBL/GenBank/DDBJ whole genome shotgun (WGS) entry which is preliminary data.</text>
</comment>
<feature type="compositionally biased region" description="Low complexity" evidence="1">
    <location>
        <begin position="111"/>
        <end position="126"/>
    </location>
</feature>
<gene>
    <name evidence="2" type="ORF">DLAC_11834</name>
</gene>
<proteinExistence type="predicted"/>
<evidence type="ECO:0000313" key="3">
    <source>
        <dbReference type="Proteomes" id="UP000076078"/>
    </source>
</evidence>
<feature type="compositionally biased region" description="Basic and acidic residues" evidence="1">
    <location>
        <begin position="185"/>
        <end position="206"/>
    </location>
</feature>
<dbReference type="EMBL" id="LODT01000051">
    <property type="protein sequence ID" value="KYQ88254.1"/>
    <property type="molecule type" value="Genomic_DNA"/>
</dbReference>
<organism evidence="2 3">
    <name type="scientific">Tieghemostelium lacteum</name>
    <name type="common">Slime mold</name>
    <name type="synonym">Dictyostelium lacteum</name>
    <dbReference type="NCBI Taxonomy" id="361077"/>
    <lineage>
        <taxon>Eukaryota</taxon>
        <taxon>Amoebozoa</taxon>
        <taxon>Evosea</taxon>
        <taxon>Eumycetozoa</taxon>
        <taxon>Dictyostelia</taxon>
        <taxon>Dictyosteliales</taxon>
        <taxon>Raperosteliaceae</taxon>
        <taxon>Tieghemostelium</taxon>
    </lineage>
</organism>
<dbReference type="InterPro" id="IPR019324">
    <property type="entry name" value="MPP6"/>
</dbReference>
<dbReference type="GO" id="GO:0000460">
    <property type="term" value="P:maturation of 5.8S rRNA"/>
    <property type="evidence" value="ECO:0007669"/>
    <property type="project" value="TreeGrafter"/>
</dbReference>
<dbReference type="PANTHER" id="PTHR13582:SF0">
    <property type="entry name" value="M-PHASE PHOSPHOPROTEIN 6"/>
    <property type="match status" value="1"/>
</dbReference>
<reference evidence="2 3" key="1">
    <citation type="submission" date="2015-12" db="EMBL/GenBank/DDBJ databases">
        <title>Dictyostelia acquired genes for synthesis and detection of signals that induce cell-type specialization by lateral gene transfer from prokaryotes.</title>
        <authorList>
            <person name="Gloeckner G."/>
            <person name="Schaap P."/>
        </authorList>
    </citation>
    <scope>NUCLEOTIDE SEQUENCE [LARGE SCALE GENOMIC DNA]</scope>
    <source>
        <strain evidence="2 3">TK</strain>
    </source>
</reference>
<accession>A0A151Z363</accession>
<dbReference type="AlphaFoldDB" id="A0A151Z363"/>
<dbReference type="InParanoid" id="A0A151Z363"/>
<protein>
    <submittedName>
        <fullName evidence="2">Uncharacterized protein</fullName>
    </submittedName>
</protein>
<evidence type="ECO:0000256" key="1">
    <source>
        <dbReference type="SAM" id="MobiDB-lite"/>
    </source>
</evidence>
<keyword evidence="3" id="KW-1185">Reference proteome</keyword>
<feature type="compositionally biased region" description="Basic residues" evidence="1">
    <location>
        <begin position="207"/>
        <end position="216"/>
    </location>
</feature>
<feature type="region of interest" description="Disordered" evidence="1">
    <location>
        <begin position="110"/>
        <end position="139"/>
    </location>
</feature>
<sequence>MSNTNTTTTTTNDPPKLAASLTNMKFMQNRKEAEYRNELQKQLEEKIKDSHWVVKGSFDGVTLNTGSESEVIGYKSVGRMSFGNFNSNIESLNTEKKKEVNSLHDQLIQRNNNTEDNNSKSNSNNSKQTPIDYSSSRSKSIFSSINVDDRAKQIVKDIVNQEEIKIKEEVSNNINNKKNNNNNKRKIDNLKQEKIEEDKNSNDKSKQVKKKFKNSK</sequence>
<dbReference type="Proteomes" id="UP000076078">
    <property type="component" value="Unassembled WGS sequence"/>
</dbReference>